<evidence type="ECO:0000256" key="3">
    <source>
        <dbReference type="ARBA" id="ARBA00023125"/>
    </source>
</evidence>
<comment type="similarity">
    <text evidence="1">Belongs to the bZIP family. NFIL3 subfamily.</text>
</comment>
<dbReference type="Pfam" id="PF07716">
    <property type="entry name" value="bZIP_2"/>
    <property type="match status" value="1"/>
</dbReference>
<evidence type="ECO:0000256" key="6">
    <source>
        <dbReference type="SAM" id="MobiDB-lite"/>
    </source>
</evidence>
<dbReference type="InterPro" id="IPR047229">
    <property type="entry name" value="NFIL3-like"/>
</dbReference>
<dbReference type="Gene3D" id="1.20.5.170">
    <property type="match status" value="1"/>
</dbReference>
<reference evidence="8" key="1">
    <citation type="submission" date="2025-08" db="UniProtKB">
        <authorList>
            <consortium name="Ensembl"/>
        </authorList>
    </citation>
    <scope>IDENTIFICATION</scope>
</reference>
<dbReference type="FunFam" id="1.20.5.170:FF:000025">
    <property type="entry name" value="nuclear factor interleukin-3-regulated protein-like"/>
    <property type="match status" value="1"/>
</dbReference>
<keyword evidence="3" id="KW-0238">DNA-binding</keyword>
<evidence type="ECO:0000256" key="5">
    <source>
        <dbReference type="ARBA" id="ARBA00023242"/>
    </source>
</evidence>
<dbReference type="SUPFAM" id="SSF57959">
    <property type="entry name" value="Leucine zipper domain"/>
    <property type="match status" value="1"/>
</dbReference>
<organism evidence="8 9">
    <name type="scientific">Lynx canadensis</name>
    <name type="common">Canada lynx</name>
    <name type="synonym">Felis canadensis</name>
    <dbReference type="NCBI Taxonomy" id="61383"/>
    <lineage>
        <taxon>Eukaryota</taxon>
        <taxon>Metazoa</taxon>
        <taxon>Chordata</taxon>
        <taxon>Craniata</taxon>
        <taxon>Vertebrata</taxon>
        <taxon>Euteleostomi</taxon>
        <taxon>Mammalia</taxon>
        <taxon>Eutheria</taxon>
        <taxon>Laurasiatheria</taxon>
        <taxon>Carnivora</taxon>
        <taxon>Feliformia</taxon>
        <taxon>Felidae</taxon>
        <taxon>Felinae</taxon>
        <taxon>Lynx</taxon>
    </lineage>
</organism>
<reference evidence="8" key="2">
    <citation type="submission" date="2025-09" db="UniProtKB">
        <authorList>
            <consortium name="Ensembl"/>
        </authorList>
    </citation>
    <scope>IDENTIFICATION</scope>
</reference>
<dbReference type="PROSITE" id="PS00036">
    <property type="entry name" value="BZIP_BASIC"/>
    <property type="match status" value="1"/>
</dbReference>
<evidence type="ECO:0000256" key="2">
    <source>
        <dbReference type="ARBA" id="ARBA00023015"/>
    </source>
</evidence>
<dbReference type="Ensembl" id="ENSLCNT00005038249.1">
    <property type="protein sequence ID" value="ENSLCNP00005034276.1"/>
    <property type="gene ID" value="ENSLCNG00005022277.1"/>
</dbReference>
<keyword evidence="9" id="KW-1185">Reference proteome</keyword>
<keyword evidence="4" id="KW-0804">Transcription</keyword>
<dbReference type="GO" id="GO:0003677">
    <property type="term" value="F:DNA binding"/>
    <property type="evidence" value="ECO:0007669"/>
    <property type="project" value="UniProtKB-KW"/>
</dbReference>
<dbReference type="Proteomes" id="UP000472241">
    <property type="component" value="Unplaced"/>
</dbReference>
<evidence type="ECO:0000256" key="4">
    <source>
        <dbReference type="ARBA" id="ARBA00023163"/>
    </source>
</evidence>
<dbReference type="GO" id="GO:0007623">
    <property type="term" value="P:circadian rhythm"/>
    <property type="evidence" value="ECO:0007669"/>
    <property type="project" value="TreeGrafter"/>
</dbReference>
<sequence>LSFQVPQAAMDVGLSSLPVVPQGCSRTLRGARGRGPAIRRQREFMPEEKKDTVYWEKRRKNNEAAKRSREKRRLNDAALEGRLAVLLEENALLRAELWTLRHRLPGGRAGLRGDFGTEHGFVRGKMSGLPLTQLPALGEATEGVHFSVSRSGGGDRVSTRIIRGSHPA</sequence>
<evidence type="ECO:0000313" key="8">
    <source>
        <dbReference type="Ensembl" id="ENSLCNP00005034276.1"/>
    </source>
</evidence>
<keyword evidence="5" id="KW-0539">Nucleus</keyword>
<name>A0A667IJR7_LYNCA</name>
<dbReference type="SMART" id="SM00338">
    <property type="entry name" value="BRLZ"/>
    <property type="match status" value="1"/>
</dbReference>
<dbReference type="GO" id="GO:0003700">
    <property type="term" value="F:DNA-binding transcription factor activity"/>
    <property type="evidence" value="ECO:0007669"/>
    <property type="project" value="InterPro"/>
</dbReference>
<evidence type="ECO:0000313" key="9">
    <source>
        <dbReference type="Proteomes" id="UP000472241"/>
    </source>
</evidence>
<dbReference type="PROSITE" id="PS50217">
    <property type="entry name" value="BZIP"/>
    <property type="match status" value="1"/>
</dbReference>
<dbReference type="CDD" id="cd14694">
    <property type="entry name" value="bZIP_NFIL3"/>
    <property type="match status" value="1"/>
</dbReference>
<dbReference type="InterPro" id="IPR004827">
    <property type="entry name" value="bZIP"/>
</dbReference>
<dbReference type="PANTHER" id="PTHR15284:SF7">
    <property type="entry name" value="NFIL3 LIKE PROTEIN"/>
    <property type="match status" value="1"/>
</dbReference>
<protein>
    <recommendedName>
        <fullName evidence="7">BZIP domain-containing protein</fullName>
    </recommendedName>
</protein>
<feature type="domain" description="BZIP" evidence="7">
    <location>
        <begin position="51"/>
        <end position="104"/>
    </location>
</feature>
<dbReference type="PANTHER" id="PTHR15284">
    <property type="entry name" value="NUCLEAR FACTOR INTERLEUKIN-3-REGULATED PROTEIN"/>
    <property type="match status" value="1"/>
</dbReference>
<dbReference type="InterPro" id="IPR047106">
    <property type="entry name" value="NFIL3-like_bZIP"/>
</dbReference>
<dbReference type="InterPro" id="IPR046347">
    <property type="entry name" value="bZIP_sf"/>
</dbReference>
<proteinExistence type="inferred from homology"/>
<dbReference type="GO" id="GO:0005634">
    <property type="term" value="C:nucleus"/>
    <property type="evidence" value="ECO:0007669"/>
    <property type="project" value="TreeGrafter"/>
</dbReference>
<evidence type="ECO:0000259" key="7">
    <source>
        <dbReference type="PROSITE" id="PS50217"/>
    </source>
</evidence>
<evidence type="ECO:0000256" key="1">
    <source>
        <dbReference type="ARBA" id="ARBA00006079"/>
    </source>
</evidence>
<dbReference type="AlphaFoldDB" id="A0A667IJR7"/>
<feature type="region of interest" description="Disordered" evidence="6">
    <location>
        <begin position="147"/>
        <end position="168"/>
    </location>
</feature>
<accession>A0A667IJR7</accession>
<keyword evidence="2" id="KW-0805">Transcription regulation</keyword>